<protein>
    <submittedName>
        <fullName evidence="2">Uncharacterized protein</fullName>
    </submittedName>
</protein>
<dbReference type="Proteomes" id="UP000016665">
    <property type="component" value="Chromosome 17"/>
</dbReference>
<dbReference type="GeneTree" id="ENSGT01040000244417"/>
<keyword evidence="3" id="KW-1185">Reference proteome</keyword>
<evidence type="ECO:0000256" key="1">
    <source>
        <dbReference type="SAM" id="MobiDB-lite"/>
    </source>
</evidence>
<reference evidence="2" key="3">
    <citation type="submission" date="2025-09" db="UniProtKB">
        <authorList>
            <consortium name="Ensembl"/>
        </authorList>
    </citation>
    <scope>IDENTIFICATION</scope>
</reference>
<evidence type="ECO:0000313" key="2">
    <source>
        <dbReference type="Ensembl" id="ENSFALP00000019774.1"/>
    </source>
</evidence>
<reference evidence="2" key="2">
    <citation type="submission" date="2025-08" db="UniProtKB">
        <authorList>
            <consortium name="Ensembl"/>
        </authorList>
    </citation>
    <scope>IDENTIFICATION</scope>
</reference>
<reference evidence="2 3" key="1">
    <citation type="journal article" date="2012" name="Nature">
        <title>The genomic landscape of species divergence in Ficedula flycatchers.</title>
        <authorList>
            <person name="Ellegren H."/>
            <person name="Smeds L."/>
            <person name="Burri R."/>
            <person name="Olason P.I."/>
            <person name="Backstrom N."/>
            <person name="Kawakami T."/>
            <person name="Kunstner A."/>
            <person name="Makinen H."/>
            <person name="Nadachowska-Brzyska K."/>
            <person name="Qvarnstrom A."/>
            <person name="Uebbing S."/>
            <person name="Wolf J.B."/>
        </authorList>
    </citation>
    <scope>NUCLEOTIDE SEQUENCE [LARGE SCALE GENOMIC DNA]</scope>
</reference>
<evidence type="ECO:0000313" key="3">
    <source>
        <dbReference type="Proteomes" id="UP000016665"/>
    </source>
</evidence>
<proteinExistence type="predicted"/>
<feature type="region of interest" description="Disordered" evidence="1">
    <location>
        <begin position="21"/>
        <end position="61"/>
    </location>
</feature>
<dbReference type="AlphaFoldDB" id="A0A803VAL8"/>
<organism evidence="2 3">
    <name type="scientific">Ficedula albicollis</name>
    <name type="common">Collared flycatcher</name>
    <name type="synonym">Muscicapa albicollis</name>
    <dbReference type="NCBI Taxonomy" id="59894"/>
    <lineage>
        <taxon>Eukaryota</taxon>
        <taxon>Metazoa</taxon>
        <taxon>Chordata</taxon>
        <taxon>Craniata</taxon>
        <taxon>Vertebrata</taxon>
        <taxon>Euteleostomi</taxon>
        <taxon>Archelosauria</taxon>
        <taxon>Archosauria</taxon>
        <taxon>Dinosauria</taxon>
        <taxon>Saurischia</taxon>
        <taxon>Theropoda</taxon>
        <taxon>Coelurosauria</taxon>
        <taxon>Aves</taxon>
        <taxon>Neognathae</taxon>
        <taxon>Neoaves</taxon>
        <taxon>Telluraves</taxon>
        <taxon>Australaves</taxon>
        <taxon>Passeriformes</taxon>
        <taxon>Muscicapidae</taxon>
        <taxon>Ficedula</taxon>
    </lineage>
</organism>
<sequence>PSASPAAPPCPARGVRAEGALKEYQQKNSPGATAGTKKKRKTKEGSRPATPTTDDQQPPENVSVSFFLSSHLCCMKCAAVVGSCLFWKAQLASVCPVVPWVCPELLG</sequence>
<name>A0A803VAL8_FICAL</name>
<dbReference type="Ensembl" id="ENSFALT00000040431.1">
    <property type="protein sequence ID" value="ENSFALP00000019774.1"/>
    <property type="gene ID" value="ENSFALG00000023936.1"/>
</dbReference>
<feature type="compositionally biased region" description="Low complexity" evidence="1">
    <location>
        <begin position="50"/>
        <end position="59"/>
    </location>
</feature>
<accession>A0A803VAL8</accession>